<dbReference type="GO" id="GO:0008745">
    <property type="term" value="F:N-acetylmuramoyl-L-alanine amidase activity"/>
    <property type="evidence" value="ECO:0007669"/>
    <property type="project" value="InterPro"/>
</dbReference>
<feature type="domain" description="MurNAc-LAA" evidence="2">
    <location>
        <begin position="160"/>
        <end position="281"/>
    </location>
</feature>
<comment type="caution">
    <text evidence="3">The sequence shown here is derived from an EMBL/GenBank/DDBJ whole genome shotgun (WGS) entry which is preliminary data.</text>
</comment>
<dbReference type="AlphaFoldDB" id="A0A1G2KNK0"/>
<evidence type="ECO:0000313" key="4">
    <source>
        <dbReference type="Proteomes" id="UP000179023"/>
    </source>
</evidence>
<dbReference type="InterPro" id="IPR050695">
    <property type="entry name" value="N-acetylmuramoyl_amidase_3"/>
</dbReference>
<dbReference type="SMART" id="SM00646">
    <property type="entry name" value="Ami_3"/>
    <property type="match status" value="1"/>
</dbReference>
<dbReference type="STRING" id="1802270.A3C07_05140"/>
<proteinExistence type="predicted"/>
<dbReference type="GO" id="GO:0030288">
    <property type="term" value="C:outer membrane-bounded periplasmic space"/>
    <property type="evidence" value="ECO:0007669"/>
    <property type="project" value="TreeGrafter"/>
</dbReference>
<dbReference type="PANTHER" id="PTHR30404:SF0">
    <property type="entry name" value="N-ACETYLMURAMOYL-L-ALANINE AMIDASE AMIC"/>
    <property type="match status" value="1"/>
</dbReference>
<sequence length="286" mass="31301">MKTPLLIIGSIALAAVGVGVWYSAADNIPEVQFSDIEAGFEEAENPADVASVGVKNEQQIPQQVAASGGFSRWGFYWREFSEEEKRFYENFKRPEGPLRVGLQAGHWKNGEVPGELSGLKRNGDGAVGGGRSEAEVVLEIARRTKALLEKEGIAVDLLPATVPKNYIADTFISIHADGNGNPSVSGFKISGSRRDFSGKAPKLVEALYESYGRETGMSRDSSISRRMSGYYAFNWRRYEHAVRPMTPAVIIETGFMTSLEDRMIIVDHPERAAKGIAGGIINFLLK</sequence>
<dbReference type="Gene3D" id="3.40.630.40">
    <property type="entry name" value="Zn-dependent exopeptidases"/>
    <property type="match status" value="1"/>
</dbReference>
<dbReference type="Proteomes" id="UP000179023">
    <property type="component" value="Unassembled WGS sequence"/>
</dbReference>
<keyword evidence="1" id="KW-0378">Hydrolase</keyword>
<dbReference type="CDD" id="cd02696">
    <property type="entry name" value="MurNAc-LAA"/>
    <property type="match status" value="1"/>
</dbReference>
<evidence type="ECO:0000259" key="2">
    <source>
        <dbReference type="SMART" id="SM00646"/>
    </source>
</evidence>
<dbReference type="PANTHER" id="PTHR30404">
    <property type="entry name" value="N-ACETYLMURAMOYL-L-ALANINE AMIDASE"/>
    <property type="match status" value="1"/>
</dbReference>
<dbReference type="EMBL" id="MHQI01000001">
    <property type="protein sequence ID" value="OHA00983.1"/>
    <property type="molecule type" value="Genomic_DNA"/>
</dbReference>
<organism evidence="3 4">
    <name type="scientific">Candidatus Sungbacteria bacterium RIFCSPHIGHO2_02_FULL_47_11</name>
    <dbReference type="NCBI Taxonomy" id="1802270"/>
    <lineage>
        <taxon>Bacteria</taxon>
        <taxon>Candidatus Sungiibacteriota</taxon>
    </lineage>
</organism>
<dbReference type="GO" id="GO:0009253">
    <property type="term" value="P:peptidoglycan catabolic process"/>
    <property type="evidence" value="ECO:0007669"/>
    <property type="project" value="InterPro"/>
</dbReference>
<evidence type="ECO:0000256" key="1">
    <source>
        <dbReference type="ARBA" id="ARBA00022801"/>
    </source>
</evidence>
<reference evidence="3 4" key="1">
    <citation type="journal article" date="2016" name="Nat. Commun.">
        <title>Thousands of microbial genomes shed light on interconnected biogeochemical processes in an aquifer system.</title>
        <authorList>
            <person name="Anantharaman K."/>
            <person name="Brown C.T."/>
            <person name="Hug L.A."/>
            <person name="Sharon I."/>
            <person name="Castelle C.J."/>
            <person name="Probst A.J."/>
            <person name="Thomas B.C."/>
            <person name="Singh A."/>
            <person name="Wilkins M.J."/>
            <person name="Karaoz U."/>
            <person name="Brodie E.L."/>
            <person name="Williams K.H."/>
            <person name="Hubbard S.S."/>
            <person name="Banfield J.F."/>
        </authorList>
    </citation>
    <scope>NUCLEOTIDE SEQUENCE [LARGE SCALE GENOMIC DNA]</scope>
</reference>
<protein>
    <recommendedName>
        <fullName evidence="2">MurNAc-LAA domain-containing protein</fullName>
    </recommendedName>
</protein>
<dbReference type="SUPFAM" id="SSF53187">
    <property type="entry name" value="Zn-dependent exopeptidases"/>
    <property type="match status" value="1"/>
</dbReference>
<dbReference type="InterPro" id="IPR002508">
    <property type="entry name" value="MurNAc-LAA_cat"/>
</dbReference>
<name>A0A1G2KNK0_9BACT</name>
<dbReference type="Pfam" id="PF01520">
    <property type="entry name" value="Amidase_3"/>
    <property type="match status" value="1"/>
</dbReference>
<evidence type="ECO:0000313" key="3">
    <source>
        <dbReference type="EMBL" id="OHA00983.1"/>
    </source>
</evidence>
<accession>A0A1G2KNK0</accession>
<gene>
    <name evidence="3" type="ORF">A3C07_05140</name>
</gene>